<evidence type="ECO:0000313" key="2">
    <source>
        <dbReference type="Proteomes" id="UP000265520"/>
    </source>
</evidence>
<dbReference type="Proteomes" id="UP000265520">
    <property type="component" value="Unassembled WGS sequence"/>
</dbReference>
<reference evidence="1 2" key="1">
    <citation type="journal article" date="2018" name="Front. Plant Sci.">
        <title>Red Clover (Trifolium pratense) and Zigzag Clover (T. medium) - A Picture of Genomic Similarities and Differences.</title>
        <authorList>
            <person name="Dluhosova J."/>
            <person name="Istvanek J."/>
            <person name="Nedelnik J."/>
            <person name="Repkova J."/>
        </authorList>
    </citation>
    <scope>NUCLEOTIDE SEQUENCE [LARGE SCALE GENOMIC DNA]</scope>
    <source>
        <strain evidence="2">cv. 10/8</strain>
        <tissue evidence="1">Leaf</tissue>
    </source>
</reference>
<evidence type="ECO:0000313" key="1">
    <source>
        <dbReference type="EMBL" id="MCI15314.1"/>
    </source>
</evidence>
<dbReference type="EMBL" id="LXQA010095943">
    <property type="protein sequence ID" value="MCI15314.1"/>
    <property type="molecule type" value="Genomic_DNA"/>
</dbReference>
<name>A0A392PU11_9FABA</name>
<sequence>LSVHWNWSAIIVKKRQNLKPPVSGGIAVTASGSWQQAEEE</sequence>
<proteinExistence type="predicted"/>
<dbReference type="AlphaFoldDB" id="A0A392PU11"/>
<protein>
    <submittedName>
        <fullName evidence="1">Uncharacterized protein</fullName>
    </submittedName>
</protein>
<accession>A0A392PU11</accession>
<feature type="non-terminal residue" evidence="1">
    <location>
        <position position="1"/>
    </location>
</feature>
<organism evidence="1 2">
    <name type="scientific">Trifolium medium</name>
    <dbReference type="NCBI Taxonomy" id="97028"/>
    <lineage>
        <taxon>Eukaryota</taxon>
        <taxon>Viridiplantae</taxon>
        <taxon>Streptophyta</taxon>
        <taxon>Embryophyta</taxon>
        <taxon>Tracheophyta</taxon>
        <taxon>Spermatophyta</taxon>
        <taxon>Magnoliopsida</taxon>
        <taxon>eudicotyledons</taxon>
        <taxon>Gunneridae</taxon>
        <taxon>Pentapetalae</taxon>
        <taxon>rosids</taxon>
        <taxon>fabids</taxon>
        <taxon>Fabales</taxon>
        <taxon>Fabaceae</taxon>
        <taxon>Papilionoideae</taxon>
        <taxon>50 kb inversion clade</taxon>
        <taxon>NPAAA clade</taxon>
        <taxon>Hologalegina</taxon>
        <taxon>IRL clade</taxon>
        <taxon>Trifolieae</taxon>
        <taxon>Trifolium</taxon>
    </lineage>
</organism>
<comment type="caution">
    <text evidence="1">The sequence shown here is derived from an EMBL/GenBank/DDBJ whole genome shotgun (WGS) entry which is preliminary data.</text>
</comment>
<keyword evidence="2" id="KW-1185">Reference proteome</keyword>